<evidence type="ECO:0000313" key="5">
    <source>
        <dbReference type="EMBL" id="MBK8889897.1"/>
    </source>
</evidence>
<evidence type="ECO:0000256" key="3">
    <source>
        <dbReference type="PIRNR" id="PIRNR006439"/>
    </source>
</evidence>
<proteinExistence type="predicted"/>
<dbReference type="InterPro" id="IPR017721">
    <property type="entry name" value="IorA"/>
</dbReference>
<comment type="caution">
    <text evidence="5">The sequence shown here is derived from an EMBL/GenBank/DDBJ whole genome shotgun (WGS) entry which is preliminary data.</text>
</comment>
<dbReference type="Gene3D" id="3.30.70.3270">
    <property type="match status" value="1"/>
</dbReference>
<dbReference type="Proteomes" id="UP000808146">
    <property type="component" value="Unassembled WGS sequence"/>
</dbReference>
<dbReference type="InterPro" id="IPR017896">
    <property type="entry name" value="4Fe4S_Fe-S-bd"/>
</dbReference>
<keyword evidence="3" id="KW-0411">Iron-sulfur</keyword>
<dbReference type="EC" id="1.2.7.8" evidence="3"/>
<dbReference type="EMBL" id="JADKBR010000003">
    <property type="protein sequence ID" value="MBK8889897.1"/>
    <property type="molecule type" value="Genomic_DNA"/>
</dbReference>
<dbReference type="GO" id="GO:0043805">
    <property type="term" value="F:indolepyruvate ferredoxin oxidoreductase activity"/>
    <property type="evidence" value="ECO:0007669"/>
    <property type="project" value="UniProtKB-UniRule"/>
</dbReference>
<dbReference type="PROSITE" id="PS51379">
    <property type="entry name" value="4FE4S_FER_2"/>
    <property type="match status" value="1"/>
</dbReference>
<dbReference type="GO" id="GO:0044281">
    <property type="term" value="P:small molecule metabolic process"/>
    <property type="evidence" value="ECO:0007669"/>
    <property type="project" value="UniProtKB-ARBA"/>
</dbReference>
<dbReference type="CDD" id="cd02008">
    <property type="entry name" value="TPP_IOR_alpha"/>
    <property type="match status" value="1"/>
</dbReference>
<protein>
    <recommendedName>
        <fullName evidence="3">Indolepyruvate oxidoreductase subunit IorA</fullName>
        <shortName evidence="3">IOR</shortName>
        <ecNumber evidence="3">1.2.7.8</ecNumber>
    </recommendedName>
    <alternativeName>
        <fullName evidence="3">Indolepyruvate ferredoxin oxidoreductase subunit alpha</fullName>
    </alternativeName>
</protein>
<name>A0A9D7LL95_9RHOO</name>
<organism evidence="5 6">
    <name type="scientific">Candidatus Dechloromonas phosphorivorans</name>
    <dbReference type="NCBI Taxonomy" id="2899244"/>
    <lineage>
        <taxon>Bacteria</taxon>
        <taxon>Pseudomonadati</taxon>
        <taxon>Pseudomonadota</taxon>
        <taxon>Betaproteobacteria</taxon>
        <taxon>Rhodocyclales</taxon>
        <taxon>Azonexaceae</taxon>
        <taxon>Dechloromonas</taxon>
    </lineage>
</organism>
<dbReference type="GO" id="GO:0051539">
    <property type="term" value="F:4 iron, 4 sulfur cluster binding"/>
    <property type="evidence" value="ECO:0007669"/>
    <property type="project" value="UniProtKB-UniRule"/>
</dbReference>
<accession>A0A9D7LL95</accession>
<dbReference type="GO" id="GO:0030976">
    <property type="term" value="F:thiamine pyrophosphate binding"/>
    <property type="evidence" value="ECO:0007669"/>
    <property type="project" value="InterPro"/>
</dbReference>
<keyword evidence="3" id="KW-0249">Electron transport</keyword>
<evidence type="ECO:0000256" key="1">
    <source>
        <dbReference type="ARBA" id="ARBA00022723"/>
    </source>
</evidence>
<comment type="function">
    <text evidence="3">Catalyzes the ferredoxin-dependent oxidative decarboxylation of arylpyruvates.</text>
</comment>
<keyword evidence="3" id="KW-0408">Iron</keyword>
<evidence type="ECO:0000313" key="6">
    <source>
        <dbReference type="Proteomes" id="UP000808146"/>
    </source>
</evidence>
<keyword evidence="3" id="KW-0813">Transport</keyword>
<dbReference type="SUPFAM" id="SSF54862">
    <property type="entry name" value="4Fe-4S ferredoxins"/>
    <property type="match status" value="1"/>
</dbReference>
<comment type="cofactor">
    <cofactor evidence="3">
        <name>[4Fe-4S] cluster</name>
        <dbReference type="ChEBI" id="CHEBI:49883"/>
    </cofactor>
    <text evidence="3">Binds 2 [4Fe-4S] clusters. In this family the first cluster has a non-standard and varying [4Fe-4S] binding motif CX(2)CX(2)CX(4-5)CP.</text>
</comment>
<dbReference type="InterPro" id="IPR011766">
    <property type="entry name" value="TPP_enzyme_TPP-bd"/>
</dbReference>
<dbReference type="InterPro" id="IPR029061">
    <property type="entry name" value="THDP-binding"/>
</dbReference>
<dbReference type="GO" id="GO:0046872">
    <property type="term" value="F:metal ion binding"/>
    <property type="evidence" value="ECO:0007669"/>
    <property type="project" value="UniProtKB-UniRule"/>
</dbReference>
<dbReference type="Pfam" id="PF01855">
    <property type="entry name" value="POR_N"/>
    <property type="match status" value="1"/>
</dbReference>
<keyword evidence="1 3" id="KW-0479">Metal-binding</keyword>
<dbReference type="SUPFAM" id="SSF52518">
    <property type="entry name" value="Thiamin diphosphate-binding fold (THDP-binding)"/>
    <property type="match status" value="2"/>
</dbReference>
<reference evidence="5" key="1">
    <citation type="submission" date="2020-10" db="EMBL/GenBank/DDBJ databases">
        <title>Connecting structure to function with the recovery of over 1000 high-quality activated sludge metagenome-assembled genomes encoding full-length rRNA genes using long-read sequencing.</title>
        <authorList>
            <person name="Singleton C.M."/>
            <person name="Petriglieri F."/>
            <person name="Kristensen J.M."/>
            <person name="Kirkegaard R.H."/>
            <person name="Michaelsen T.Y."/>
            <person name="Andersen M.H."/>
            <person name="Karst S.M."/>
            <person name="Dueholm M.S."/>
            <person name="Nielsen P.H."/>
            <person name="Albertsen M."/>
        </authorList>
    </citation>
    <scope>NUCLEOTIDE SEQUENCE</scope>
    <source>
        <strain evidence="5">OdNE_18-Q3-R46-58_BAT3C.305</strain>
    </source>
</reference>
<keyword evidence="3" id="KW-0004">4Fe-4S</keyword>
<dbReference type="Gene3D" id="3.40.50.970">
    <property type="match status" value="2"/>
</dbReference>
<dbReference type="PANTHER" id="PTHR43710:SF5">
    <property type="entry name" value="INDOLEPYRUVATE FERREDOXIN OXIDOREDUCTASE ALPHA SUBUNIT"/>
    <property type="match status" value="1"/>
</dbReference>
<dbReference type="PANTHER" id="PTHR43710">
    <property type="entry name" value="2-HYDROXYACYL-COA LYASE"/>
    <property type="match status" value="1"/>
</dbReference>
<keyword evidence="2 3" id="KW-0560">Oxidoreductase</keyword>
<dbReference type="AlphaFoldDB" id="A0A9D7LL95"/>
<dbReference type="InterPro" id="IPR045025">
    <property type="entry name" value="HACL1-like"/>
</dbReference>
<evidence type="ECO:0000256" key="2">
    <source>
        <dbReference type="ARBA" id="ARBA00023002"/>
    </source>
</evidence>
<dbReference type="InterPro" id="IPR002880">
    <property type="entry name" value="Pyrv_Fd/Flavodoxin_OxRdtase_N"/>
</dbReference>
<dbReference type="Pfam" id="PF02775">
    <property type="entry name" value="TPP_enzyme_C"/>
    <property type="match status" value="1"/>
</dbReference>
<dbReference type="FunFam" id="3.40.50.970:FF:000039">
    <property type="entry name" value="Indolepyruvate oxidoreductase subunit IorA"/>
    <property type="match status" value="1"/>
</dbReference>
<gene>
    <name evidence="5" type="ORF">IPN75_05610</name>
</gene>
<sequence>MAAVMPVPAASRVLMSGNEAVARAVWEAGVKVAAAYPGTPSTEMLEVISTYPDLYAEWSVNEKVSLEVAIGAAYAGSRAFCCMKHVGMNVASDALMTLTLTGVIGGLVIAIADDVGLSSSQNEQDSRFWGRFAHVPVLEPADSQEAYAMTLDAYELSERFQVPVILRMTTRINHVKGLVTVGERSAKVSPGFRKDPARWVMTPTGAGKRIPLMFARVGELRKEAEVSALNFIEPGSDRRVGFIASGPAYMHVKESFPDAPVLKLGFSSPVPFEKCRELAALVDQVVVVEEVEPLVESELKAQGIAVIGKDILPLQGELAPNVLIPAIARLLGEEVPLLRSTAPIPVFPRPPTMCVACPHLGVYYTLSQVRNLTISGDIGCYTLGAGHPWNALDTCISMGASMGIALGLDKGRGEADKDKRILAVIGDSTFLHMGMQGLLDIVYNKGNVTVLLLDNRAVGMTGGQDNPGNGRDIHGDPAPRVHFAKLVEALGVRPERIHVVDPYQLPVLFKTIRDEVKVPEVSVIITDQPCVLIKDYHKLKAYEVIDDKCTGCGNCIDVGCPAIHVTRRGKEVKASGREVDLAFVRIETSGTGCGLCVQPCAPDAIVHHVPVSPIRLVKGCGV</sequence>
<comment type="catalytic activity">
    <reaction evidence="3">
        <text>indole-3-pyruvate + 2 oxidized [2Fe-2S]-[ferredoxin] + CoA = (indol-3-yl)acetyl-CoA + 2 reduced [2Fe-2S]-[ferredoxin] + CO2 + H(+)</text>
        <dbReference type="Rhea" id="RHEA:12645"/>
        <dbReference type="Rhea" id="RHEA-COMP:10000"/>
        <dbReference type="Rhea" id="RHEA-COMP:10001"/>
        <dbReference type="ChEBI" id="CHEBI:15378"/>
        <dbReference type="ChEBI" id="CHEBI:16526"/>
        <dbReference type="ChEBI" id="CHEBI:17640"/>
        <dbReference type="ChEBI" id="CHEBI:33737"/>
        <dbReference type="ChEBI" id="CHEBI:33738"/>
        <dbReference type="ChEBI" id="CHEBI:57271"/>
        <dbReference type="ChEBI" id="CHEBI:57287"/>
        <dbReference type="EC" id="1.2.7.8"/>
    </reaction>
</comment>
<evidence type="ECO:0000259" key="4">
    <source>
        <dbReference type="PROSITE" id="PS51379"/>
    </source>
</evidence>
<feature type="domain" description="4Fe-4S ferredoxin-type" evidence="4">
    <location>
        <begin position="540"/>
        <end position="571"/>
    </location>
</feature>
<dbReference type="CDD" id="cd07034">
    <property type="entry name" value="TPP_PYR_PFOR_IOR-alpha_like"/>
    <property type="match status" value="1"/>
</dbReference>
<dbReference type="PIRSF" id="PIRSF006439">
    <property type="entry name" value="Indolepyruvate_ferr_oxidored"/>
    <property type="match status" value="1"/>
</dbReference>